<evidence type="ECO:0000313" key="2">
    <source>
        <dbReference type="Proteomes" id="UP000429595"/>
    </source>
</evidence>
<dbReference type="Proteomes" id="UP000429595">
    <property type="component" value="Unassembled WGS sequence"/>
</dbReference>
<dbReference type="AlphaFoldDB" id="A0A6I1FN03"/>
<sequence length="262" mass="30562">MNVQKRRGYIVKNYEKTAKFEHRFWLQILGDHARFIHDSLAPSEKKEIELANNFIQTFDQLLGRVEVDNLIHLSKRADEEAKRLRAFKLNILKRHLIGKISIHLGPTFINHMVNELDEYLRIVEFLNKGDIPPVCHELHHHLIWLLDAAGHAGAISANMDQIEKKIKKKSDEFTKDFGAFYLKAIELTGYLRTNLSAFPALKKFNQDTALEMKLFMNFLREIEELELSKKALGTFAPLMADHMMREECYYLTKLAEFAEYDG</sequence>
<keyword evidence="2" id="KW-1185">Reference proteome</keyword>
<evidence type="ECO:0000313" key="1">
    <source>
        <dbReference type="EMBL" id="KAB7708677.1"/>
    </source>
</evidence>
<dbReference type="Gene3D" id="1.20.1260.120">
    <property type="entry name" value="Protein of unknown function DUF2935"/>
    <property type="match status" value="1"/>
</dbReference>
<gene>
    <name evidence="1" type="ORF">F9802_00535</name>
</gene>
<dbReference type="InterPro" id="IPR021328">
    <property type="entry name" value="CotB-like"/>
</dbReference>
<comment type="caution">
    <text evidence="1">The sequence shown here is derived from an EMBL/GenBank/DDBJ whole genome shotgun (WGS) entry which is preliminary data.</text>
</comment>
<name>A0A6I1FN03_9BACI</name>
<accession>A0A6I1FN03</accession>
<dbReference type="RefSeq" id="WP_152149203.1">
    <property type="nucleotide sequence ID" value="NZ_WEIO01000001.1"/>
</dbReference>
<proteinExistence type="predicted"/>
<dbReference type="SUPFAM" id="SSF158430">
    <property type="entry name" value="Bacillus cereus metalloprotein-like"/>
    <property type="match status" value="2"/>
</dbReference>
<reference evidence="1 2" key="1">
    <citation type="submission" date="2019-10" db="EMBL/GenBank/DDBJ databases">
        <title>Bacillus aerolatum sp. nov., isolated from bioaerosol of sport playgrounds.</title>
        <authorList>
            <person name="Chen P."/>
            <person name="Zhang G."/>
        </authorList>
    </citation>
    <scope>NUCLEOTIDE SEQUENCE [LARGE SCALE GENOMIC DNA]</scope>
    <source>
        <strain evidence="1 2">CX253</strain>
    </source>
</reference>
<dbReference type="Pfam" id="PF11155">
    <property type="entry name" value="DUF2935"/>
    <property type="match status" value="2"/>
</dbReference>
<protein>
    <submittedName>
        <fullName evidence="1">DUF2935 domain-containing protein</fullName>
    </submittedName>
</protein>
<organism evidence="1 2">
    <name type="scientific">Bacillus aerolatus</name>
    <dbReference type="NCBI Taxonomy" id="2653354"/>
    <lineage>
        <taxon>Bacteria</taxon>
        <taxon>Bacillati</taxon>
        <taxon>Bacillota</taxon>
        <taxon>Bacilli</taxon>
        <taxon>Bacillales</taxon>
        <taxon>Bacillaceae</taxon>
        <taxon>Bacillus</taxon>
    </lineage>
</organism>
<dbReference type="EMBL" id="WEIO01000001">
    <property type="protein sequence ID" value="KAB7708677.1"/>
    <property type="molecule type" value="Genomic_DNA"/>
</dbReference>